<dbReference type="EMBL" id="VJXR01000005">
    <property type="protein sequence ID" value="TRW47051.1"/>
    <property type="molecule type" value="Genomic_DNA"/>
</dbReference>
<gene>
    <name evidence="2" type="ORF">FJ693_03420</name>
</gene>
<name>A0A552WW35_9MICO</name>
<dbReference type="Gene3D" id="3.90.1150.200">
    <property type="match status" value="1"/>
</dbReference>
<comment type="caution">
    <text evidence="2">The sequence shown here is derived from an EMBL/GenBank/DDBJ whole genome shotgun (WGS) entry which is preliminary data.</text>
</comment>
<sequence>MKQRAAEVRADARKEKGSVKAEADRRAVVANIAEMPEPDRGLAERVHEIVTSTAPHLAPRTWYGMPAYALDGKIVCFFQSAAKFESRYATLGFNDSAQIDDGHMWPTSYALTQIGDAEAAAIEALVRKAVG</sequence>
<evidence type="ECO:0000256" key="1">
    <source>
        <dbReference type="SAM" id="MobiDB-lite"/>
    </source>
</evidence>
<proteinExistence type="predicted"/>
<reference evidence="2 3" key="1">
    <citation type="submission" date="2019-07" db="EMBL/GenBank/DDBJ databases">
        <title>Georgenia wutianyii sp. nov. and Georgenia *** sp. nov. isolated from plateau pika (Ochotona curzoniae) in the Qinghai-Tibet plateau of China.</title>
        <authorList>
            <person name="Tian Z."/>
        </authorList>
    </citation>
    <scope>NUCLEOTIDE SEQUENCE [LARGE SCALE GENOMIC DNA]</scope>
    <source>
        <strain evidence="2 3">Z446</strain>
    </source>
</reference>
<keyword evidence="3" id="KW-1185">Reference proteome</keyword>
<evidence type="ECO:0000313" key="3">
    <source>
        <dbReference type="Proteomes" id="UP000318693"/>
    </source>
</evidence>
<evidence type="ECO:0000313" key="2">
    <source>
        <dbReference type="EMBL" id="TRW47051.1"/>
    </source>
</evidence>
<feature type="region of interest" description="Disordered" evidence="1">
    <location>
        <begin position="1"/>
        <end position="20"/>
    </location>
</feature>
<protein>
    <submittedName>
        <fullName evidence="2">DUF1801 domain-containing protein</fullName>
    </submittedName>
</protein>
<dbReference type="SUPFAM" id="SSF159888">
    <property type="entry name" value="YdhG-like"/>
    <property type="match status" value="1"/>
</dbReference>
<accession>A0A552WW35</accession>
<dbReference type="AlphaFoldDB" id="A0A552WW35"/>
<dbReference type="Proteomes" id="UP000318693">
    <property type="component" value="Unassembled WGS sequence"/>
</dbReference>
<organism evidence="2 3">
    <name type="scientific">Georgenia yuyongxinii</name>
    <dbReference type="NCBI Taxonomy" id="2589797"/>
    <lineage>
        <taxon>Bacteria</taxon>
        <taxon>Bacillati</taxon>
        <taxon>Actinomycetota</taxon>
        <taxon>Actinomycetes</taxon>
        <taxon>Micrococcales</taxon>
        <taxon>Bogoriellaceae</taxon>
        <taxon>Georgenia</taxon>
    </lineage>
</organism>